<accession>A0ABN6GYA1</accession>
<feature type="compositionally biased region" description="Acidic residues" evidence="3">
    <location>
        <begin position="383"/>
        <end position="397"/>
    </location>
</feature>
<dbReference type="SUPFAM" id="SSF103647">
    <property type="entry name" value="TSP type-3 repeat"/>
    <property type="match status" value="1"/>
</dbReference>
<feature type="region of interest" description="Disordered" evidence="3">
    <location>
        <begin position="264"/>
        <end position="642"/>
    </location>
</feature>
<feature type="compositionally biased region" description="Acidic residues" evidence="3">
    <location>
        <begin position="412"/>
        <end position="429"/>
    </location>
</feature>
<dbReference type="SMART" id="SM00560">
    <property type="entry name" value="LamGL"/>
    <property type="match status" value="2"/>
</dbReference>
<protein>
    <submittedName>
        <fullName evidence="5">Beta-glucosidase</fullName>
    </submittedName>
</protein>
<evidence type="ECO:0000259" key="4">
    <source>
        <dbReference type="SMART" id="SM00560"/>
    </source>
</evidence>
<dbReference type="RefSeq" id="WP_338687560.1">
    <property type="nucleotide sequence ID" value="NZ_AP024702.1"/>
</dbReference>
<dbReference type="EMBL" id="AP024702">
    <property type="protein sequence ID" value="BCX46176.1"/>
    <property type="molecule type" value="Genomic_DNA"/>
</dbReference>
<feature type="compositionally biased region" description="Acidic residues" evidence="3">
    <location>
        <begin position="497"/>
        <end position="508"/>
    </location>
</feature>
<feature type="compositionally biased region" description="Gly residues" evidence="3">
    <location>
        <begin position="482"/>
        <end position="492"/>
    </location>
</feature>
<feature type="compositionally biased region" description="Polar residues" evidence="3">
    <location>
        <begin position="282"/>
        <end position="294"/>
    </location>
</feature>
<feature type="domain" description="LamG-like jellyroll fold" evidence="4">
    <location>
        <begin position="740"/>
        <end position="878"/>
    </location>
</feature>
<name>A0ABN6GYA1_9BACT</name>
<dbReference type="InterPro" id="IPR028974">
    <property type="entry name" value="TSP_type-3_rpt"/>
</dbReference>
<evidence type="ECO:0000313" key="6">
    <source>
        <dbReference type="Proteomes" id="UP001374893"/>
    </source>
</evidence>
<keyword evidence="2" id="KW-1015">Disulfide bond</keyword>
<evidence type="ECO:0000256" key="2">
    <source>
        <dbReference type="ARBA" id="ARBA00023157"/>
    </source>
</evidence>
<proteinExistence type="predicted"/>
<evidence type="ECO:0000313" key="5">
    <source>
        <dbReference type="EMBL" id="BCX46176.1"/>
    </source>
</evidence>
<dbReference type="Proteomes" id="UP001374893">
    <property type="component" value="Chromosome"/>
</dbReference>
<evidence type="ECO:0000256" key="3">
    <source>
        <dbReference type="SAM" id="MobiDB-lite"/>
    </source>
</evidence>
<dbReference type="InterPro" id="IPR053180">
    <property type="entry name" value="Ca-binding_acidic-repeat"/>
</dbReference>
<dbReference type="Pfam" id="PF13385">
    <property type="entry name" value="Laminin_G_3"/>
    <property type="match status" value="2"/>
</dbReference>
<sequence length="1319" mass="135983">MHPKQKLILGATTLLVAIPPATGQTLEAIADTIMLSNSGAPSLGDTRDCEDNFGARSEVILGGNGSTNNPRHGLFRFDVSSLIGPITEGATLNSATLTLFERAARDGNNGTLSQTFDAFPLVAGNAGWVEGTKTGGSAGYSAEAGSVSYLYLAAPAALGGTDGTQWFSQGGGSTPAGALPSPSLFQFGTDTGASLGSGTVNFATGVSDTLSITLDAVTLQSILPQWLADGTQNAGIAVESGGTNQLFFDSLQGDGNGAELALTFDPFPGDADYDGIQDTDETNTGTYVSPSDTGTDPALYDTDGDGISDGDEIDTGKGSAFFSDPNKADTDNDGMDDKYEIDNGLDPNDATGDNGAAGDPDGDNVSNIDEMNGLAGYGPTDPQDSDSDDDFLTDGEETSGSLNVAFFNDPTDPNDNDSDDDGLFDDQEIDGTFNVWTAGLETGAPGDPTDPNSADSDGDGLTDPQEIDNLLDPNVDGSVGETSGGAGDGPQGALGDPDSDGLTNEDEIVTYLTDPRDPDTDFDNLTDGEEVNGSLNPFGGEATDPNDDDSDNDGLLDGEEVTGVENPWLSGALRDPYNSGSDPAGDPTNPNAADTDSDDIDDLDEITGDANPWSGGVLGSPPGESTDPNNGDTDGDLTFDGAEIATGFDPSDAASFPDFFQHCIGYWPLDRATGITDPNAIVTAGVDDAVFADGGGNGLTWALGGTYGSGGGICGYAETDNSNLAYFEIDEIPGLVSATPKFTIMGWVRRNSTGYRGIFFSRDVDDVQNGSAGTNQNYGLALDATHVEGRYSGNAIDPPGGVGELASTAEWYHVAMTYDGTTGRTYLNGEEVGSANPLVTEITRAGKFFMGDDPALSNRQFNGALDDFAVFKTNLPGSVINSVYTNGLAGQPMPTAFPNAPLALQNPDSDGDEICDQWEIDLYGSINGDDDGDGIEDAREEFILLTDPFNDDTDGDGILDGEEIELGADGFITDPTDPDSDNDGVSDGQEILDGTDPTDAGSVIPPTIAGALCAYYTFDETSGITAADSATGDGAQDFTQVAGGVAWAPGLIDGAIVLTADVMTSVSPLPNGTTSFTISAWVAEAPGESGYKGIYTTGAAGGSENWGLNVEGSRQFDMRIASNGGGSQGLDMPGATQNEWHHIAMSWTSDGVAATAKTYLDGELVVTKTEADNIALAFNAGPQTWYLGRDRLTDSRRFTGAMDDMAVFKSVISDDDIKDIYYAGLAGIPVTDLIVEGPLKVISIEAGVPNPNDITITWDSSGGAATYKVVSSADLSTAVTTWPTVPGGSGIPNAGATTSAVITDALLSGPKQFYAIAEE</sequence>
<evidence type="ECO:0000256" key="1">
    <source>
        <dbReference type="ARBA" id="ARBA00022729"/>
    </source>
</evidence>
<dbReference type="InterPro" id="IPR006558">
    <property type="entry name" value="LamG-like"/>
</dbReference>
<feature type="compositionally biased region" description="Acidic residues" evidence="3">
    <location>
        <begin position="595"/>
        <end position="607"/>
    </location>
</feature>
<feature type="compositionally biased region" description="Acidic residues" evidence="3">
    <location>
        <begin position="271"/>
        <end position="281"/>
    </location>
</feature>
<gene>
    <name evidence="5" type="ORF">HAHE_00840</name>
</gene>
<feature type="compositionally biased region" description="Basic and acidic residues" evidence="3">
    <location>
        <begin position="326"/>
        <end position="341"/>
    </location>
</feature>
<dbReference type="InterPro" id="IPR013320">
    <property type="entry name" value="ConA-like_dom_sf"/>
</dbReference>
<keyword evidence="6" id="KW-1185">Reference proteome</keyword>
<feature type="compositionally biased region" description="Acidic residues" evidence="3">
    <location>
        <begin position="544"/>
        <end position="562"/>
    </location>
</feature>
<dbReference type="SUPFAM" id="SSF49899">
    <property type="entry name" value="Concanavalin A-like lectins/glucanases"/>
    <property type="match status" value="2"/>
</dbReference>
<dbReference type="PANTHER" id="PTHR37467">
    <property type="entry name" value="EXPORTED CALCIUM-BINDING GLYCOPROTEIN-RELATED"/>
    <property type="match status" value="1"/>
</dbReference>
<organism evidence="5 6">
    <name type="scientific">Haloferula helveola</name>
    <dbReference type="NCBI Taxonomy" id="490095"/>
    <lineage>
        <taxon>Bacteria</taxon>
        <taxon>Pseudomonadati</taxon>
        <taxon>Verrucomicrobiota</taxon>
        <taxon>Verrucomicrobiia</taxon>
        <taxon>Verrucomicrobiales</taxon>
        <taxon>Verrucomicrobiaceae</taxon>
        <taxon>Haloferula</taxon>
    </lineage>
</organism>
<feature type="compositionally biased region" description="Low complexity" evidence="3">
    <location>
        <begin position="346"/>
        <end position="359"/>
    </location>
</feature>
<dbReference type="PROSITE" id="PS00018">
    <property type="entry name" value="EF_HAND_1"/>
    <property type="match status" value="1"/>
</dbReference>
<dbReference type="InterPro" id="IPR018247">
    <property type="entry name" value="EF_Hand_1_Ca_BS"/>
</dbReference>
<reference evidence="5 6" key="1">
    <citation type="submission" date="2021-06" db="EMBL/GenBank/DDBJ databases">
        <title>Complete genome of Haloferula helveola possessing various polysaccharide degrading enzymes.</title>
        <authorList>
            <person name="Takami H."/>
            <person name="Huang C."/>
            <person name="Hamasaki K."/>
        </authorList>
    </citation>
    <scope>NUCLEOTIDE SEQUENCE [LARGE SCALE GENOMIC DNA]</scope>
    <source>
        <strain evidence="5 6">CN-1</strain>
    </source>
</reference>
<dbReference type="PANTHER" id="PTHR37467:SF1">
    <property type="entry name" value="EXPORTED CALCIUM-BINDING GLYCOPROTEIN"/>
    <property type="match status" value="1"/>
</dbReference>
<feature type="compositionally biased region" description="Acidic residues" evidence="3">
    <location>
        <begin position="520"/>
        <end position="530"/>
    </location>
</feature>
<dbReference type="Gene3D" id="2.60.120.200">
    <property type="match status" value="2"/>
</dbReference>
<feature type="compositionally biased region" description="Acidic residues" evidence="3">
    <location>
        <begin position="302"/>
        <end position="313"/>
    </location>
</feature>
<feature type="domain" description="LamG-like jellyroll fold" evidence="4">
    <location>
        <begin position="1074"/>
        <end position="1215"/>
    </location>
</feature>
<keyword evidence="1" id="KW-0732">Signal</keyword>